<evidence type="ECO:0000313" key="2">
    <source>
        <dbReference type="EMBL" id="MBB6174485.1"/>
    </source>
</evidence>
<evidence type="ECO:0000256" key="1">
    <source>
        <dbReference type="SAM" id="MobiDB-lite"/>
    </source>
</evidence>
<dbReference type="AlphaFoldDB" id="A0A7X0D7L7"/>
<keyword evidence="3" id="KW-1185">Reference proteome</keyword>
<proteinExistence type="predicted"/>
<dbReference type="Pfam" id="PF13424">
    <property type="entry name" value="TPR_12"/>
    <property type="match status" value="1"/>
</dbReference>
<comment type="caution">
    <text evidence="2">The sequence shown here is derived from an EMBL/GenBank/DDBJ whole genome shotgun (WGS) entry which is preliminary data.</text>
</comment>
<dbReference type="InterPro" id="IPR019734">
    <property type="entry name" value="TPR_rpt"/>
</dbReference>
<accession>A0A7X0D7L7</accession>
<gene>
    <name evidence="2" type="ORF">HNR23_004545</name>
</gene>
<dbReference type="PANTHER" id="PTHR10098">
    <property type="entry name" value="RAPSYN-RELATED"/>
    <property type="match status" value="1"/>
</dbReference>
<protein>
    <submittedName>
        <fullName evidence="2">Tetratricopeptide (TPR) repeat protein</fullName>
    </submittedName>
</protein>
<dbReference type="InterPro" id="IPR011990">
    <property type="entry name" value="TPR-like_helical_dom_sf"/>
</dbReference>
<dbReference type="RefSeq" id="WP_184078539.1">
    <property type="nucleotide sequence ID" value="NZ_JACHDS010000001.1"/>
</dbReference>
<reference evidence="2 3" key="1">
    <citation type="submission" date="2020-08" db="EMBL/GenBank/DDBJ databases">
        <title>Sequencing the genomes of 1000 actinobacteria strains.</title>
        <authorList>
            <person name="Klenk H.-P."/>
        </authorList>
    </citation>
    <scope>NUCLEOTIDE SEQUENCE [LARGE SCALE GENOMIC DNA]</scope>
    <source>
        <strain evidence="2 3">DSM 46659</strain>
    </source>
</reference>
<sequence length="355" mass="39196">MATDDRPRQGGSAHAEQGMSKAFGRKGDRELRSHFLWYLGSTRNAVQAVMPNFRLVDVPADEPVPVEPLGFDSAAAALGWFETERANLLAAMRSALDQRHFDLAWRLPAVAYPLFEMHRHRDEWRQMHLWGLDAARLLGDRHGEARNLLGLGDAEWLLGNLPAALDRYAAALTANRDVDDGWIEGFALRQAGLIRWQQDRAAGAPDLLRQAIEAFRRAGERRGEGMALLSLADCERSTANIDRALAHSLAARTIFTEIDDTWSIAWSRCSLAAALVSAGRYPKAVAEYRAARGVFHELGHREGESASLIGMGEAFTALGDTDQARMHLGAALDLLRSVDDPRADEVEAMIARLPE</sequence>
<dbReference type="SMART" id="SM00028">
    <property type="entry name" value="TPR"/>
    <property type="match status" value="3"/>
</dbReference>
<dbReference type="SUPFAM" id="SSF48452">
    <property type="entry name" value="TPR-like"/>
    <property type="match status" value="1"/>
</dbReference>
<dbReference type="Proteomes" id="UP000546642">
    <property type="component" value="Unassembled WGS sequence"/>
</dbReference>
<dbReference type="Gene3D" id="1.25.40.10">
    <property type="entry name" value="Tetratricopeptide repeat domain"/>
    <property type="match status" value="1"/>
</dbReference>
<evidence type="ECO:0000313" key="3">
    <source>
        <dbReference type="Proteomes" id="UP000546642"/>
    </source>
</evidence>
<organism evidence="2 3">
    <name type="scientific">Nocardiopsis mwathae</name>
    <dbReference type="NCBI Taxonomy" id="1472723"/>
    <lineage>
        <taxon>Bacteria</taxon>
        <taxon>Bacillati</taxon>
        <taxon>Actinomycetota</taxon>
        <taxon>Actinomycetes</taxon>
        <taxon>Streptosporangiales</taxon>
        <taxon>Nocardiopsidaceae</taxon>
        <taxon>Nocardiopsis</taxon>
    </lineage>
</organism>
<name>A0A7X0D7L7_9ACTN</name>
<feature type="region of interest" description="Disordered" evidence="1">
    <location>
        <begin position="1"/>
        <end position="23"/>
    </location>
</feature>
<dbReference type="EMBL" id="JACHDS010000001">
    <property type="protein sequence ID" value="MBB6174485.1"/>
    <property type="molecule type" value="Genomic_DNA"/>
</dbReference>